<reference evidence="2 3" key="1">
    <citation type="submission" date="2019-01" db="EMBL/GenBank/DDBJ databases">
        <authorList>
            <person name="Sayadi A."/>
        </authorList>
    </citation>
    <scope>NUCLEOTIDE SEQUENCE [LARGE SCALE GENOMIC DNA]</scope>
</reference>
<evidence type="ECO:0000256" key="1">
    <source>
        <dbReference type="SAM" id="MobiDB-lite"/>
    </source>
</evidence>
<dbReference type="OrthoDB" id="6774278at2759"/>
<dbReference type="Proteomes" id="UP000410492">
    <property type="component" value="Unassembled WGS sequence"/>
</dbReference>
<protein>
    <submittedName>
        <fullName evidence="2">Uncharacterized protein</fullName>
    </submittedName>
</protein>
<dbReference type="AlphaFoldDB" id="A0A653BL40"/>
<proteinExistence type="predicted"/>
<gene>
    <name evidence="2" type="ORF">CALMAC_LOCUS1884</name>
</gene>
<name>A0A653BL40_CALMS</name>
<organism evidence="2 3">
    <name type="scientific">Callosobruchus maculatus</name>
    <name type="common">Southern cowpea weevil</name>
    <name type="synonym">Pulse bruchid</name>
    <dbReference type="NCBI Taxonomy" id="64391"/>
    <lineage>
        <taxon>Eukaryota</taxon>
        <taxon>Metazoa</taxon>
        <taxon>Ecdysozoa</taxon>
        <taxon>Arthropoda</taxon>
        <taxon>Hexapoda</taxon>
        <taxon>Insecta</taxon>
        <taxon>Pterygota</taxon>
        <taxon>Neoptera</taxon>
        <taxon>Endopterygota</taxon>
        <taxon>Coleoptera</taxon>
        <taxon>Polyphaga</taxon>
        <taxon>Cucujiformia</taxon>
        <taxon>Chrysomeloidea</taxon>
        <taxon>Chrysomelidae</taxon>
        <taxon>Bruchinae</taxon>
        <taxon>Bruchini</taxon>
        <taxon>Callosobruchus</taxon>
    </lineage>
</organism>
<feature type="non-terminal residue" evidence="2">
    <location>
        <position position="84"/>
    </location>
</feature>
<dbReference type="EMBL" id="CAACVG010002203">
    <property type="protein sequence ID" value="VEN36194.1"/>
    <property type="molecule type" value="Genomic_DNA"/>
</dbReference>
<feature type="region of interest" description="Disordered" evidence="1">
    <location>
        <begin position="1"/>
        <end position="27"/>
    </location>
</feature>
<evidence type="ECO:0000313" key="2">
    <source>
        <dbReference type="EMBL" id="VEN36194.1"/>
    </source>
</evidence>
<feature type="region of interest" description="Disordered" evidence="1">
    <location>
        <begin position="61"/>
        <end position="84"/>
    </location>
</feature>
<sequence length="84" mass="10186">MIAEKRRARSTWQRTHSPEDRRKYTQISNKLKSELRKKNNESYERYILTLSRQDSSIWKPIKNKRRPVLTSSPIRRYSTPPGPW</sequence>
<keyword evidence="3" id="KW-1185">Reference proteome</keyword>
<evidence type="ECO:0000313" key="3">
    <source>
        <dbReference type="Proteomes" id="UP000410492"/>
    </source>
</evidence>
<accession>A0A653BL40</accession>